<evidence type="ECO:0000256" key="4">
    <source>
        <dbReference type="RuleBase" id="RU000572"/>
    </source>
</evidence>
<dbReference type="GO" id="GO:0022625">
    <property type="term" value="C:cytosolic large ribosomal subunit"/>
    <property type="evidence" value="ECO:0007669"/>
    <property type="project" value="TreeGrafter"/>
</dbReference>
<keyword evidence="2 4" id="KW-0689">Ribosomal protein</keyword>
<protein>
    <recommendedName>
        <fullName evidence="4">60S ribosomal protein L13</fullName>
    </recommendedName>
</protein>
<dbReference type="GO" id="GO:0006412">
    <property type="term" value="P:translation"/>
    <property type="evidence" value="ECO:0007669"/>
    <property type="project" value="InterPro"/>
</dbReference>
<evidence type="ECO:0000256" key="3">
    <source>
        <dbReference type="ARBA" id="ARBA00023274"/>
    </source>
</evidence>
<dbReference type="STRING" id="447093.C0NYP9"/>
<dbReference type="EMBL" id="GG663377">
    <property type="protein sequence ID" value="EEH03339.1"/>
    <property type="molecule type" value="Genomic_DNA"/>
</dbReference>
<dbReference type="HAMAP" id="MF_00499">
    <property type="entry name" value="Ribosomal_eL13"/>
    <property type="match status" value="1"/>
</dbReference>
<dbReference type="GeneID" id="69041295"/>
<comment type="similarity">
    <text evidence="1 4">Belongs to the eukaryotic ribosomal protein eL13 family.</text>
</comment>
<dbReference type="GO" id="GO:0003735">
    <property type="term" value="F:structural constituent of ribosome"/>
    <property type="evidence" value="ECO:0007669"/>
    <property type="project" value="InterPro"/>
</dbReference>
<dbReference type="FunCoup" id="C0NYP9">
    <property type="interactions" value="946"/>
</dbReference>
<sequence length="243" mass="27379">MRISFFLRLVLFEQRPPTTDHRARKSPSTSLIPIRHHDFHKDWARRVRVHFDQPGRKHRRREARLAKAAAVAPRPVDKLRPVVRCPTVKYNRRVRAGRGFTLQELKEAGIPRKLAPTIGIAVDHRRVNASTESLTLNVARLKEYRARLILFPRRAGQHKKLDSSADEIKAAQDTFAKKITALLPVNNISHAGAVSEISKRDLGAGVEGGAYRKLRAARSEARLVGVREKRAKAKAEEAAAAKK</sequence>
<dbReference type="InParanoid" id="C0NYP9"/>
<evidence type="ECO:0000313" key="5">
    <source>
        <dbReference type="EMBL" id="EEH03339.1"/>
    </source>
</evidence>
<evidence type="ECO:0000256" key="1">
    <source>
        <dbReference type="ARBA" id="ARBA00005640"/>
    </source>
</evidence>
<dbReference type="HOGENOM" id="CLU_075696_1_0_1"/>
<dbReference type="VEuPathDB" id="FungiDB:I7I50_08621"/>
<name>C0NYP9_AJECG</name>
<proteinExistence type="inferred from homology"/>
<dbReference type="RefSeq" id="XP_045283820.1">
    <property type="nucleotide sequence ID" value="XM_045435328.1"/>
</dbReference>
<dbReference type="PANTHER" id="PTHR11722:SF0">
    <property type="entry name" value="LARGE RIBOSOMAL SUBUNIT PROTEIN EL13"/>
    <property type="match status" value="1"/>
</dbReference>
<dbReference type="InterPro" id="IPR001380">
    <property type="entry name" value="Ribosomal_eL13"/>
</dbReference>
<reference evidence="5" key="1">
    <citation type="submission" date="2009-02" db="EMBL/GenBank/DDBJ databases">
        <title>The Genome Sequence of Ajellomyces capsulatus strain G186AR.</title>
        <authorList>
            <consortium name="The Broad Institute Genome Sequencing Platform"/>
            <person name="Champion M."/>
            <person name="Cuomo C."/>
            <person name="Ma L.-J."/>
            <person name="Henn M.R."/>
            <person name="Sil A."/>
            <person name="Goldman B."/>
            <person name="Young S.K."/>
            <person name="Kodira C.D."/>
            <person name="Zeng Q."/>
            <person name="Koehrsen M."/>
            <person name="Alvarado L."/>
            <person name="Berlin A."/>
            <person name="Borenstein D."/>
            <person name="Chen Z."/>
            <person name="Engels R."/>
            <person name="Freedman E."/>
            <person name="Gellesch M."/>
            <person name="Goldberg J."/>
            <person name="Griggs A."/>
            <person name="Gujja S."/>
            <person name="Heiman D."/>
            <person name="Hepburn T."/>
            <person name="Howarth C."/>
            <person name="Jen D."/>
            <person name="Larson L."/>
            <person name="Lewis B."/>
            <person name="Mehta T."/>
            <person name="Park D."/>
            <person name="Pearson M."/>
            <person name="Roberts A."/>
            <person name="Saif S."/>
            <person name="Shea T."/>
            <person name="Shenoy N."/>
            <person name="Sisk P."/>
            <person name="Stolte C."/>
            <person name="Sykes S."/>
            <person name="Walk T."/>
            <person name="White J."/>
            <person name="Yandava C."/>
            <person name="Klein B."/>
            <person name="McEwen J.G."/>
            <person name="Puccia R."/>
            <person name="Goldman G.H."/>
            <person name="Felipe M.S."/>
            <person name="Nino-Vega G."/>
            <person name="San-Blas G."/>
            <person name="Taylor J."/>
            <person name="Mendoza L."/>
            <person name="Galagan J."/>
            <person name="Nusbaum C."/>
            <person name="Birren B."/>
        </authorList>
    </citation>
    <scope>NUCLEOTIDE SEQUENCE</scope>
    <source>
        <strain evidence="5">G186AR</strain>
    </source>
</reference>
<dbReference type="PANTHER" id="PTHR11722">
    <property type="entry name" value="60S RIBOSOMAL PROTEIN L13"/>
    <property type="match status" value="1"/>
</dbReference>
<evidence type="ECO:0000256" key="2">
    <source>
        <dbReference type="ARBA" id="ARBA00022980"/>
    </source>
</evidence>
<dbReference type="Proteomes" id="UP000001631">
    <property type="component" value="Unassembled WGS sequence"/>
</dbReference>
<dbReference type="Gene3D" id="1.20.5.110">
    <property type="match status" value="1"/>
</dbReference>
<accession>C0NYP9</accession>
<dbReference type="GO" id="GO:0003723">
    <property type="term" value="F:RNA binding"/>
    <property type="evidence" value="ECO:0007669"/>
    <property type="project" value="TreeGrafter"/>
</dbReference>
<keyword evidence="6" id="KW-1185">Reference proteome</keyword>
<dbReference type="PROSITE" id="PS01104">
    <property type="entry name" value="RIBOSOMAL_L13E"/>
    <property type="match status" value="1"/>
</dbReference>
<gene>
    <name evidence="5" type="ORF">HCBG_08279</name>
</gene>
<organism evidence="5 6">
    <name type="scientific">Ajellomyces capsulatus (strain G186AR / H82 / ATCC MYA-2454 / RMSCC 2432)</name>
    <name type="common">Darling's disease fungus</name>
    <name type="synonym">Histoplasma capsulatum</name>
    <dbReference type="NCBI Taxonomy" id="447093"/>
    <lineage>
        <taxon>Eukaryota</taxon>
        <taxon>Fungi</taxon>
        <taxon>Dikarya</taxon>
        <taxon>Ascomycota</taxon>
        <taxon>Pezizomycotina</taxon>
        <taxon>Eurotiomycetes</taxon>
        <taxon>Eurotiomycetidae</taxon>
        <taxon>Onygenales</taxon>
        <taxon>Ajellomycetaceae</taxon>
        <taxon>Histoplasma</taxon>
    </lineage>
</organism>
<dbReference type="Pfam" id="PF01294">
    <property type="entry name" value="Ribosomal_L13e"/>
    <property type="match status" value="1"/>
</dbReference>
<keyword evidence="3 4" id="KW-0687">Ribonucleoprotein</keyword>
<dbReference type="InterPro" id="IPR018256">
    <property type="entry name" value="Ribosomal_eL13_CS"/>
</dbReference>
<evidence type="ECO:0000313" key="6">
    <source>
        <dbReference type="Proteomes" id="UP000001631"/>
    </source>
</evidence>
<dbReference type="AlphaFoldDB" id="C0NYP9"/>